<keyword evidence="5 7" id="KW-0472">Membrane</keyword>
<dbReference type="PANTHER" id="PTHR33885">
    <property type="entry name" value="PHAGE SHOCK PROTEIN C"/>
    <property type="match status" value="1"/>
</dbReference>
<dbReference type="PANTHER" id="PTHR33885:SF3">
    <property type="entry name" value="PHAGE SHOCK PROTEIN C"/>
    <property type="match status" value="1"/>
</dbReference>
<keyword evidence="10" id="KW-1185">Reference proteome</keyword>
<dbReference type="RefSeq" id="WP_083479047.1">
    <property type="nucleotide sequence ID" value="NZ_AZFX01000010.1"/>
</dbReference>
<feature type="transmembrane region" description="Helical" evidence="7">
    <location>
        <begin position="34"/>
        <end position="57"/>
    </location>
</feature>
<dbReference type="Pfam" id="PF04024">
    <property type="entry name" value="PspC"/>
    <property type="match status" value="1"/>
</dbReference>
<keyword evidence="4 7" id="KW-1133">Transmembrane helix</keyword>
<dbReference type="Proteomes" id="UP000051315">
    <property type="component" value="Unassembled WGS sequence"/>
</dbReference>
<proteinExistence type="predicted"/>
<dbReference type="OrthoDB" id="9815286at2"/>
<reference evidence="9 10" key="1">
    <citation type="journal article" date="2015" name="Genome Announc.">
        <title>Expanding the biotechnology potential of lactobacilli through comparative genomics of 213 strains and associated genera.</title>
        <authorList>
            <person name="Sun Z."/>
            <person name="Harris H.M."/>
            <person name="McCann A."/>
            <person name="Guo C."/>
            <person name="Argimon S."/>
            <person name="Zhang W."/>
            <person name="Yang X."/>
            <person name="Jeffery I.B."/>
            <person name="Cooney J.C."/>
            <person name="Kagawa T.F."/>
            <person name="Liu W."/>
            <person name="Song Y."/>
            <person name="Salvetti E."/>
            <person name="Wrobel A."/>
            <person name="Rasinkangas P."/>
            <person name="Parkhill J."/>
            <person name="Rea M.C."/>
            <person name="O'Sullivan O."/>
            <person name="Ritari J."/>
            <person name="Douillard F.P."/>
            <person name="Paul Ross R."/>
            <person name="Yang R."/>
            <person name="Briner A.E."/>
            <person name="Felis G.E."/>
            <person name="de Vos W.M."/>
            <person name="Barrangou R."/>
            <person name="Klaenhammer T.R."/>
            <person name="Caufield P.W."/>
            <person name="Cui Y."/>
            <person name="Zhang H."/>
            <person name="O'Toole P.W."/>
        </authorList>
    </citation>
    <scope>NUCLEOTIDE SEQUENCE [LARGE SCALE GENOMIC DNA]</scope>
    <source>
        <strain evidence="9 10">DSM 17758</strain>
    </source>
</reference>
<protein>
    <recommendedName>
        <fullName evidence="8">Phage shock protein PspC N-terminal domain-containing protein</fullName>
    </recommendedName>
</protein>
<evidence type="ECO:0000256" key="2">
    <source>
        <dbReference type="ARBA" id="ARBA00022475"/>
    </source>
</evidence>
<evidence type="ECO:0000256" key="3">
    <source>
        <dbReference type="ARBA" id="ARBA00022692"/>
    </source>
</evidence>
<evidence type="ECO:0000313" key="10">
    <source>
        <dbReference type="Proteomes" id="UP000051315"/>
    </source>
</evidence>
<evidence type="ECO:0000313" key="9">
    <source>
        <dbReference type="EMBL" id="KRM12940.1"/>
    </source>
</evidence>
<dbReference type="EMBL" id="AZFX01000010">
    <property type="protein sequence ID" value="KRM12940.1"/>
    <property type="molecule type" value="Genomic_DNA"/>
</dbReference>
<evidence type="ECO:0000259" key="8">
    <source>
        <dbReference type="Pfam" id="PF04024"/>
    </source>
</evidence>
<name>A0A0R1WG54_9LACO</name>
<dbReference type="AlphaFoldDB" id="A0A0R1WG54"/>
<dbReference type="InterPro" id="IPR052027">
    <property type="entry name" value="PspC"/>
</dbReference>
<evidence type="ECO:0000256" key="6">
    <source>
        <dbReference type="SAM" id="MobiDB-lite"/>
    </source>
</evidence>
<evidence type="ECO:0000256" key="5">
    <source>
        <dbReference type="ARBA" id="ARBA00023136"/>
    </source>
</evidence>
<evidence type="ECO:0000256" key="7">
    <source>
        <dbReference type="SAM" id="Phobius"/>
    </source>
</evidence>
<feature type="region of interest" description="Disordered" evidence="6">
    <location>
        <begin position="64"/>
        <end position="85"/>
    </location>
</feature>
<keyword evidence="3 7" id="KW-0812">Transmembrane</keyword>
<gene>
    <name evidence="9" type="ORF">FC15_GL000141</name>
</gene>
<evidence type="ECO:0000256" key="1">
    <source>
        <dbReference type="ARBA" id="ARBA00004162"/>
    </source>
</evidence>
<dbReference type="InterPro" id="IPR007168">
    <property type="entry name" value="Phageshock_PspC_N"/>
</dbReference>
<dbReference type="STRING" id="1423735.FC15_GL000141"/>
<accession>A0A0R1WG54</accession>
<dbReference type="PATRIC" id="fig|1423735.3.peg.143"/>
<evidence type="ECO:0000256" key="4">
    <source>
        <dbReference type="ARBA" id="ARBA00022989"/>
    </source>
</evidence>
<sequence>MEKRLYRSRTDRKIAGVAGGLAEYFGIDATLVRIAFALLILLASTGFWAYVILWIVMPERPASDHQRQDVTGDSSSHHDDNWSNF</sequence>
<feature type="domain" description="Phage shock protein PspC N-terminal" evidence="8">
    <location>
        <begin position="3"/>
        <end position="59"/>
    </location>
</feature>
<comment type="subcellular location">
    <subcellularLocation>
        <location evidence="1">Cell membrane</location>
        <topology evidence="1">Single-pass membrane protein</topology>
    </subcellularLocation>
</comment>
<keyword evidence="2" id="KW-1003">Cell membrane</keyword>
<comment type="caution">
    <text evidence="9">The sequence shown here is derived from an EMBL/GenBank/DDBJ whole genome shotgun (WGS) entry which is preliminary data.</text>
</comment>
<dbReference type="GO" id="GO:0005886">
    <property type="term" value="C:plasma membrane"/>
    <property type="evidence" value="ECO:0007669"/>
    <property type="project" value="UniProtKB-SubCell"/>
</dbReference>
<organism evidence="9 10">
    <name type="scientific">Lapidilactobacillus concavus DSM 17758</name>
    <dbReference type="NCBI Taxonomy" id="1423735"/>
    <lineage>
        <taxon>Bacteria</taxon>
        <taxon>Bacillati</taxon>
        <taxon>Bacillota</taxon>
        <taxon>Bacilli</taxon>
        <taxon>Lactobacillales</taxon>
        <taxon>Lactobacillaceae</taxon>
        <taxon>Lapidilactobacillus</taxon>
    </lineage>
</organism>